<reference evidence="2 3" key="1">
    <citation type="submission" date="2019-06" db="EMBL/GenBank/DDBJ databases">
        <title>Enrichment of Autotrophic Halophilic Microorganisms from Red Sea Brine Pool Using Microbial Electrosynthesis System.</title>
        <authorList>
            <person name="Alqahtani M.F."/>
            <person name="Bajracharya S."/>
            <person name="Katuri K.P."/>
            <person name="Ali M."/>
            <person name="Saikaly P.E."/>
        </authorList>
    </citation>
    <scope>NUCLEOTIDE SEQUENCE [LARGE SCALE GENOMIC DNA]</scope>
    <source>
        <strain evidence="2">MES6</strain>
    </source>
</reference>
<dbReference type="Proteomes" id="UP000483078">
    <property type="component" value="Unassembled WGS sequence"/>
</dbReference>
<comment type="caution">
    <text evidence="2">The sequence shown here is derived from an EMBL/GenBank/DDBJ whole genome shotgun (WGS) entry which is preliminary data.</text>
</comment>
<dbReference type="PANTHER" id="PTHR43433">
    <property type="entry name" value="HYDROLASE, ALPHA/BETA FOLD FAMILY PROTEIN"/>
    <property type="match status" value="1"/>
</dbReference>
<evidence type="ECO:0000313" key="3">
    <source>
        <dbReference type="Proteomes" id="UP000483078"/>
    </source>
</evidence>
<dbReference type="Gene3D" id="3.40.50.1820">
    <property type="entry name" value="alpha/beta hydrolase"/>
    <property type="match status" value="1"/>
</dbReference>
<gene>
    <name evidence="2" type="ORF">FH759_09210</name>
</gene>
<feature type="domain" description="AB hydrolase-1" evidence="1">
    <location>
        <begin position="22"/>
        <end position="260"/>
    </location>
</feature>
<dbReference type="GO" id="GO:0016787">
    <property type="term" value="F:hydrolase activity"/>
    <property type="evidence" value="ECO:0007669"/>
    <property type="project" value="UniProtKB-KW"/>
</dbReference>
<dbReference type="Pfam" id="PF00561">
    <property type="entry name" value="Abhydrolase_1"/>
    <property type="match status" value="1"/>
</dbReference>
<dbReference type="InterPro" id="IPR029058">
    <property type="entry name" value="AB_hydrolase_fold"/>
</dbReference>
<dbReference type="InterPro" id="IPR000073">
    <property type="entry name" value="AB_hydrolase_1"/>
</dbReference>
<dbReference type="AlphaFoldDB" id="A0A7C9L8L2"/>
<proteinExistence type="predicted"/>
<accession>A0A7C9L8L2</accession>
<sequence>MAYFTTSDGLSLYYEDAGHGLPVLCLAGLTRNARDFDFVAPHMADVRMIRLDTRGRGKSDHAADPSDYAVPVEARDALELLDHLGIDKAAILGTSRGGIIGMYLAATAHERLLGVALNDIGPVIEAAGLSVISAYVGLQPRVASLDALAQAREQAARGAFPGVPLTRWREEVERTHKMTPQGPRLAYDTRLAETVRGRDEGPADMWPLFEAIAPLPVAVIHGITSDLLSNETVTEMKRRNPNLIVAQVPARGHIPFLDEPEALEALRTWLDRMK</sequence>
<dbReference type="PANTHER" id="PTHR43433:SF5">
    <property type="entry name" value="AB HYDROLASE-1 DOMAIN-CONTAINING PROTEIN"/>
    <property type="match status" value="1"/>
</dbReference>
<dbReference type="InterPro" id="IPR050471">
    <property type="entry name" value="AB_hydrolase"/>
</dbReference>
<dbReference type="EMBL" id="VENJ01000012">
    <property type="protein sequence ID" value="MTJ04854.1"/>
    <property type="molecule type" value="Genomic_DNA"/>
</dbReference>
<evidence type="ECO:0000259" key="1">
    <source>
        <dbReference type="Pfam" id="PF00561"/>
    </source>
</evidence>
<name>A0A7C9L8L2_9RHOB</name>
<organism evidence="2 3">
    <name type="scientific">Sediminimonas qiaohouensis</name>
    <dbReference type="NCBI Taxonomy" id="552061"/>
    <lineage>
        <taxon>Bacteria</taxon>
        <taxon>Pseudomonadati</taxon>
        <taxon>Pseudomonadota</taxon>
        <taxon>Alphaproteobacteria</taxon>
        <taxon>Rhodobacterales</taxon>
        <taxon>Roseobacteraceae</taxon>
        <taxon>Sediminimonas</taxon>
    </lineage>
</organism>
<protein>
    <submittedName>
        <fullName evidence="2">Alpha/beta hydrolase</fullName>
    </submittedName>
</protein>
<keyword evidence="2" id="KW-0378">Hydrolase</keyword>
<evidence type="ECO:0000313" key="2">
    <source>
        <dbReference type="EMBL" id="MTJ04854.1"/>
    </source>
</evidence>
<dbReference type="RefSeq" id="WP_273249586.1">
    <property type="nucleotide sequence ID" value="NZ_VENJ01000012.1"/>
</dbReference>
<dbReference type="SUPFAM" id="SSF53474">
    <property type="entry name" value="alpha/beta-Hydrolases"/>
    <property type="match status" value="1"/>
</dbReference>